<dbReference type="InterPro" id="IPR050469">
    <property type="entry name" value="Diguanylate_Cyclase"/>
</dbReference>
<protein>
    <recommendedName>
        <fullName evidence="1">diguanylate cyclase</fullName>
        <ecNumber evidence="1">2.7.7.65</ecNumber>
    </recommendedName>
</protein>
<dbReference type="PANTHER" id="PTHR45138">
    <property type="entry name" value="REGULATORY COMPONENTS OF SENSORY TRANSDUCTION SYSTEM"/>
    <property type="match status" value="1"/>
</dbReference>
<dbReference type="InterPro" id="IPR029787">
    <property type="entry name" value="Nucleotide_cyclase"/>
</dbReference>
<organism evidence="4 5">
    <name type="scientific">Reinekea forsetii</name>
    <dbReference type="NCBI Taxonomy" id="1336806"/>
    <lineage>
        <taxon>Bacteria</taxon>
        <taxon>Pseudomonadati</taxon>
        <taxon>Pseudomonadota</taxon>
        <taxon>Gammaproteobacteria</taxon>
        <taxon>Oceanospirillales</taxon>
        <taxon>Saccharospirillaceae</taxon>
        <taxon>Reinekea</taxon>
    </lineage>
</organism>
<name>A0A2K8KQH5_9GAMM</name>
<dbReference type="RefSeq" id="WP_100255960.1">
    <property type="nucleotide sequence ID" value="NZ_CP011797.1"/>
</dbReference>
<dbReference type="EC" id="2.7.7.65" evidence="1"/>
<feature type="domain" description="GGDEF" evidence="3">
    <location>
        <begin position="836"/>
        <end position="975"/>
    </location>
</feature>
<gene>
    <name evidence="4" type="ORF">REIFOR_00388</name>
</gene>
<sequence>MMSGFFQNSTQPVTLFLENPALAKGQSATDPYDLKISLDSSAQHLPFEPFVSIIRFALQQADADMEQVLELPNLFTVLKPVLRSFVLDQEPAQREPLNTDELSYEQIEVQKALAYLLEHCFARPVTIAVTHAQYLSPSALKLLQQEDYRFTAKIHLHLYLSTMAFTHLKNIQGFVQQIKRRHITVPDKAGGSIKSRQHYHVELQSAQMWRHLEFAQALYCPDEILTLADRIQAEPHLVLEDKAAILSARMFAWILTNDPERCHIHMQELQQINLEALAVPSGLATLSAICVGYLCLQDFPAATKAAHNLRFYAHQQHQAQQQLLAEFYIFLSVCMDGQLDLDAERLEQLERALSQQGWPNLAAFVKCSLWFNEVLLAEQPERLISLCLAAVRDFKQLHNLIGQSTAHHHICIVLGSNGRPKEAVSHIQKALNLTKQCGLSVRIHNTLNGLSFLLNGLGQSGPARKAIEAAYPLVLADGNFDQICTTLYNLALTAFYADHLQSTISLLDDIFLIMEYRNMSGIRFLNKEEMLALQAIAAYLDGDRRLPLAIHQQLRQTQTRSHEGEAFIRCIGLITQDLDVDQAEDLFATLSDRLGRLGKNMHLELLPVRLLVVYLRDLNEPGRAKAWARIGIKQCRANHLHSRVGWFREGRRQPLMQTTVDARQAINLAQRQLGIDALKLENGLLHTLVAFSDSAIRSSTLEELLDAFLQNLQNFITVHSSTIQLTLSDGQELNRKITKGNVLDQRIGLEVLQYPLQFIGGTGQLRLSFFNDLASYSQDARAIMQKICERLSRSVEYILDRLDSHRLAYHDALTGVYNRIAFSEDIQRLLTPGSVSTLCLAFIDLDNFKSVNDTHGHWVGDEYLKAFCADLTARIRSADHLYRLGGDEFLVCFQDLHLGETEAILYRFIDTFFQPEALQKIGVNPDLGLGCSVGLVEYHPEATRQLSEEQLMQKVDSLMYQAKRSRDRCIASQTL</sequence>
<evidence type="ECO:0000313" key="5">
    <source>
        <dbReference type="Proteomes" id="UP000229757"/>
    </source>
</evidence>
<dbReference type="InterPro" id="IPR000160">
    <property type="entry name" value="GGDEF_dom"/>
</dbReference>
<comment type="catalytic activity">
    <reaction evidence="2">
        <text>2 GTP = 3',3'-c-di-GMP + 2 diphosphate</text>
        <dbReference type="Rhea" id="RHEA:24898"/>
        <dbReference type="ChEBI" id="CHEBI:33019"/>
        <dbReference type="ChEBI" id="CHEBI:37565"/>
        <dbReference type="ChEBI" id="CHEBI:58805"/>
        <dbReference type="EC" id="2.7.7.65"/>
    </reaction>
</comment>
<dbReference type="Gene3D" id="3.30.70.270">
    <property type="match status" value="1"/>
</dbReference>
<dbReference type="PANTHER" id="PTHR45138:SF9">
    <property type="entry name" value="DIGUANYLATE CYCLASE DGCM-RELATED"/>
    <property type="match status" value="1"/>
</dbReference>
<dbReference type="Pfam" id="PF00990">
    <property type="entry name" value="GGDEF"/>
    <property type="match status" value="1"/>
</dbReference>
<dbReference type="GO" id="GO:0052621">
    <property type="term" value="F:diguanylate cyclase activity"/>
    <property type="evidence" value="ECO:0007669"/>
    <property type="project" value="UniProtKB-EC"/>
</dbReference>
<dbReference type="SMART" id="SM00267">
    <property type="entry name" value="GGDEF"/>
    <property type="match status" value="1"/>
</dbReference>
<evidence type="ECO:0000259" key="3">
    <source>
        <dbReference type="PROSITE" id="PS50887"/>
    </source>
</evidence>
<dbReference type="PROSITE" id="PS50887">
    <property type="entry name" value="GGDEF"/>
    <property type="match status" value="1"/>
</dbReference>
<dbReference type="Proteomes" id="UP000229757">
    <property type="component" value="Chromosome"/>
</dbReference>
<accession>A0A2K8KQH5</accession>
<dbReference type="InterPro" id="IPR043128">
    <property type="entry name" value="Rev_trsase/Diguanyl_cyclase"/>
</dbReference>
<evidence type="ECO:0000256" key="1">
    <source>
        <dbReference type="ARBA" id="ARBA00012528"/>
    </source>
</evidence>
<keyword evidence="5" id="KW-1185">Reference proteome</keyword>
<dbReference type="NCBIfam" id="TIGR00254">
    <property type="entry name" value="GGDEF"/>
    <property type="match status" value="1"/>
</dbReference>
<dbReference type="EMBL" id="CP011797">
    <property type="protein sequence ID" value="ATX75564.1"/>
    <property type="molecule type" value="Genomic_DNA"/>
</dbReference>
<dbReference type="SUPFAM" id="SSF48452">
    <property type="entry name" value="TPR-like"/>
    <property type="match status" value="1"/>
</dbReference>
<dbReference type="SUPFAM" id="SSF55073">
    <property type="entry name" value="Nucleotide cyclase"/>
    <property type="match status" value="1"/>
</dbReference>
<dbReference type="OrthoDB" id="9813903at2"/>
<dbReference type="AlphaFoldDB" id="A0A2K8KQH5"/>
<proteinExistence type="predicted"/>
<dbReference type="CDD" id="cd01949">
    <property type="entry name" value="GGDEF"/>
    <property type="match status" value="1"/>
</dbReference>
<reference evidence="4 5" key="1">
    <citation type="journal article" date="2017" name="Environ. Microbiol.">
        <title>Genomic and physiological analyses of 'Reinekea forsetii' reveal a versatile opportunistic lifestyle during spring algae blooms.</title>
        <authorList>
            <person name="Avci B."/>
            <person name="Hahnke R.L."/>
            <person name="Chafee M."/>
            <person name="Fischer T."/>
            <person name="Gruber-Vodicka H."/>
            <person name="Tegetmeyer H.E."/>
            <person name="Harder J."/>
            <person name="Fuchs B.M."/>
            <person name="Amann R.I."/>
            <person name="Teeling H."/>
        </authorList>
    </citation>
    <scope>NUCLEOTIDE SEQUENCE [LARGE SCALE GENOMIC DNA]</scope>
    <source>
        <strain evidence="4 5">Hel1_31_D35</strain>
    </source>
</reference>
<dbReference type="Gene3D" id="1.25.40.10">
    <property type="entry name" value="Tetratricopeptide repeat domain"/>
    <property type="match status" value="1"/>
</dbReference>
<evidence type="ECO:0000313" key="4">
    <source>
        <dbReference type="EMBL" id="ATX75564.1"/>
    </source>
</evidence>
<evidence type="ECO:0000256" key="2">
    <source>
        <dbReference type="ARBA" id="ARBA00034247"/>
    </source>
</evidence>
<dbReference type="KEGG" id="rfo:REIFOR_00388"/>
<dbReference type="InterPro" id="IPR011990">
    <property type="entry name" value="TPR-like_helical_dom_sf"/>
</dbReference>